<comment type="caution">
    <text evidence="2">The sequence shown here is derived from an EMBL/GenBank/DDBJ whole genome shotgun (WGS) entry which is preliminary data.</text>
</comment>
<evidence type="ECO:0000313" key="2">
    <source>
        <dbReference type="EMBL" id="MPN47015.1"/>
    </source>
</evidence>
<organism evidence="2">
    <name type="scientific">bioreactor metagenome</name>
    <dbReference type="NCBI Taxonomy" id="1076179"/>
    <lineage>
        <taxon>unclassified sequences</taxon>
        <taxon>metagenomes</taxon>
        <taxon>ecological metagenomes</taxon>
    </lineage>
</organism>
<protein>
    <submittedName>
        <fullName evidence="2">Uncharacterized protein</fullName>
    </submittedName>
</protein>
<dbReference type="EMBL" id="VSSQ01108161">
    <property type="protein sequence ID" value="MPN47015.1"/>
    <property type="molecule type" value="Genomic_DNA"/>
</dbReference>
<sequence length="66" mass="6849">MQQPIVSSDPPGDFGGDVAGLEFDILPQPSSSRNDANLTLTCALPHEIRHLGQGGSSGYGQNAGRI</sequence>
<name>A0A645I6S1_9ZZZZ</name>
<reference evidence="2" key="1">
    <citation type="submission" date="2019-08" db="EMBL/GenBank/DDBJ databases">
        <authorList>
            <person name="Kucharzyk K."/>
            <person name="Murdoch R.W."/>
            <person name="Higgins S."/>
            <person name="Loffler F."/>
        </authorList>
    </citation>
    <scope>NUCLEOTIDE SEQUENCE</scope>
</reference>
<gene>
    <name evidence="2" type="ORF">SDC9_194615</name>
</gene>
<accession>A0A645I6S1</accession>
<feature type="region of interest" description="Disordered" evidence="1">
    <location>
        <begin position="1"/>
        <end position="32"/>
    </location>
</feature>
<evidence type="ECO:0000256" key="1">
    <source>
        <dbReference type="SAM" id="MobiDB-lite"/>
    </source>
</evidence>
<dbReference type="AlphaFoldDB" id="A0A645I6S1"/>
<proteinExistence type="predicted"/>